<accession>A0AAV0VG12</accession>
<dbReference type="EMBL" id="CANTFM010002695">
    <property type="protein sequence ID" value="CAI5747508.1"/>
    <property type="molecule type" value="Genomic_DNA"/>
</dbReference>
<reference evidence="5" key="1">
    <citation type="submission" date="2022-12" db="EMBL/GenBank/DDBJ databases">
        <authorList>
            <person name="Webb A."/>
        </authorList>
    </citation>
    <scope>NUCLEOTIDE SEQUENCE</scope>
    <source>
        <strain evidence="5">Pd1</strain>
    </source>
</reference>
<comment type="caution">
    <text evidence="5">The sequence shown here is derived from an EMBL/GenBank/DDBJ whole genome shotgun (WGS) entry which is preliminary data.</text>
</comment>
<evidence type="ECO:0000256" key="3">
    <source>
        <dbReference type="ARBA" id="ARBA00023054"/>
    </source>
</evidence>
<dbReference type="AlphaFoldDB" id="A0AAV0VG12"/>
<evidence type="ECO:0000256" key="4">
    <source>
        <dbReference type="SAM" id="Coils"/>
    </source>
</evidence>
<dbReference type="GO" id="GO:0007030">
    <property type="term" value="P:Golgi organization"/>
    <property type="evidence" value="ECO:0007669"/>
    <property type="project" value="TreeGrafter"/>
</dbReference>
<dbReference type="Proteomes" id="UP001162029">
    <property type="component" value="Unassembled WGS sequence"/>
</dbReference>
<keyword evidence="3 4" id="KW-0175">Coiled coil</keyword>
<comment type="subcellular location">
    <subcellularLocation>
        <location evidence="1">Golgi apparatus</location>
    </subcellularLocation>
</comment>
<proteinExistence type="predicted"/>
<feature type="coiled-coil region" evidence="4">
    <location>
        <begin position="144"/>
        <end position="220"/>
    </location>
</feature>
<dbReference type="GO" id="GO:0006888">
    <property type="term" value="P:endoplasmic reticulum to Golgi vesicle-mediated transport"/>
    <property type="evidence" value="ECO:0007669"/>
    <property type="project" value="TreeGrafter"/>
</dbReference>
<keyword evidence="6" id="KW-1185">Reference proteome</keyword>
<organism evidence="5 6">
    <name type="scientific">Peronospora destructor</name>
    <dbReference type="NCBI Taxonomy" id="86335"/>
    <lineage>
        <taxon>Eukaryota</taxon>
        <taxon>Sar</taxon>
        <taxon>Stramenopiles</taxon>
        <taxon>Oomycota</taxon>
        <taxon>Peronosporomycetes</taxon>
        <taxon>Peronosporales</taxon>
        <taxon>Peronosporaceae</taxon>
        <taxon>Peronospora</taxon>
    </lineage>
</organism>
<protein>
    <recommendedName>
        <fullName evidence="7">GRIP domain-containing protein</fullName>
    </recommendedName>
</protein>
<evidence type="ECO:0000313" key="5">
    <source>
        <dbReference type="EMBL" id="CAI5747508.1"/>
    </source>
</evidence>
<sequence>MWNRLTEGLADIVAPEEGIGQEEQDNTDHLWSRFASVVAPLPVSPGSVGAAENDKDEQDLYICDLERALLQRKKQNEALETKIREFESREGELKRQLTEQEVEIAQQKADVQRLQAIRHDSGTWQAENGEIPLGLNQEQLVQELHQSQAHIDALAARCQAYEKELVSLRDEVEELQTANETLQKDKREIRSRLAEYEQGYVEMLAEMEQMKAVNEEEKATLMVKSEKHASSSDSQRLYDLEARLKTSEADKAVAQQDAKRLQHDLDALEGVLHQFQVDNKAQKKHVIAVEAELERAKSELQTRQPLPEPNEEAIDDLERVMEKLAKKTHECEQLREALESTATQYNSERDVLDKRLAAQLVVAYVDSNKKGEVLQLMARIMGFTEDEKRRVGVGYPIQVNGGGGLFSSIIGLVAPGEGATTSVDPSTIEGKNFADLWSEYLLEEASKGQ</sequence>
<dbReference type="GO" id="GO:0005794">
    <property type="term" value="C:Golgi apparatus"/>
    <property type="evidence" value="ECO:0007669"/>
    <property type="project" value="UniProtKB-SubCell"/>
</dbReference>
<keyword evidence="2" id="KW-0333">Golgi apparatus</keyword>
<evidence type="ECO:0000256" key="1">
    <source>
        <dbReference type="ARBA" id="ARBA00004555"/>
    </source>
</evidence>
<feature type="coiled-coil region" evidence="4">
    <location>
        <begin position="65"/>
        <end position="117"/>
    </location>
</feature>
<evidence type="ECO:0008006" key="7">
    <source>
        <dbReference type="Google" id="ProtNLM"/>
    </source>
</evidence>
<dbReference type="GO" id="GO:0031267">
    <property type="term" value="F:small GTPase binding"/>
    <property type="evidence" value="ECO:0007669"/>
    <property type="project" value="TreeGrafter"/>
</dbReference>
<gene>
    <name evidence="5" type="ORF">PDE001_LOCUS12403</name>
</gene>
<feature type="coiled-coil region" evidence="4">
    <location>
        <begin position="244"/>
        <end position="355"/>
    </location>
</feature>
<dbReference type="PANTHER" id="PTHR18921:SF2">
    <property type="entry name" value="THYROID RECEPTOR-INTERACTING PROTEIN 11"/>
    <property type="match status" value="1"/>
</dbReference>
<evidence type="ECO:0000256" key="2">
    <source>
        <dbReference type="ARBA" id="ARBA00023034"/>
    </source>
</evidence>
<evidence type="ECO:0000313" key="6">
    <source>
        <dbReference type="Proteomes" id="UP001162029"/>
    </source>
</evidence>
<dbReference type="Gene3D" id="1.10.287.1490">
    <property type="match status" value="1"/>
</dbReference>
<name>A0AAV0VG12_9STRA</name>
<dbReference type="PANTHER" id="PTHR18921">
    <property type="entry name" value="MYOSIN HEAVY CHAIN - RELATED"/>
    <property type="match status" value="1"/>
</dbReference>